<protein>
    <submittedName>
        <fullName evidence="8">Phage DNA recombinase</fullName>
    </submittedName>
</protein>
<dbReference type="InterPro" id="IPR010998">
    <property type="entry name" value="Integrase_recombinase_N"/>
</dbReference>
<dbReference type="HOGENOM" id="CLU_027562_17_7_5"/>
<evidence type="ECO:0000256" key="3">
    <source>
        <dbReference type="ARBA" id="ARBA00023125"/>
    </source>
</evidence>
<keyword evidence="4" id="KW-0233">DNA recombination</keyword>
<dbReference type="CDD" id="cd00796">
    <property type="entry name" value="INT_Rci_Hp1_C"/>
    <property type="match status" value="1"/>
</dbReference>
<dbReference type="InterPro" id="IPR044068">
    <property type="entry name" value="CB"/>
</dbReference>
<dbReference type="STRING" id="634177.GLX_21640"/>
<dbReference type="GO" id="GO:0015074">
    <property type="term" value="P:DNA integration"/>
    <property type="evidence" value="ECO:0007669"/>
    <property type="project" value="UniProtKB-KW"/>
</dbReference>
<name>G2I0W8_KOMMN</name>
<dbReference type="Pfam" id="PF00589">
    <property type="entry name" value="Phage_integrase"/>
    <property type="match status" value="1"/>
</dbReference>
<proteinExistence type="inferred from homology"/>
<dbReference type="InterPro" id="IPR013762">
    <property type="entry name" value="Integrase-like_cat_sf"/>
</dbReference>
<dbReference type="InterPro" id="IPR050090">
    <property type="entry name" value="Tyrosine_recombinase_XerCD"/>
</dbReference>
<gene>
    <name evidence="8" type="ordered locus">GLX_21640</name>
</gene>
<evidence type="ECO:0000259" key="6">
    <source>
        <dbReference type="PROSITE" id="PS51898"/>
    </source>
</evidence>
<sequence length="333" mass="38213">MPNDKNLWRHANGTYYARIQVNGRDVRRSLRTTDVRAARKLLKKVIEQAEKRRAGIAEPEKHTWEEAVVRWSDLQMADLRPGTQKRYLTSLGQIHPYFAGRDVAGITSVDVHDYTVARRRKGASGATVRRDLTIMSRVMRVAKRAGWISANPVPEEMEEIPERREPIRPVPIRALAKLTRRAPPGFRDLIRFLARTGCRQEEGASLEWSQLDLRSVPATCTFSRTKTRSPRVIELTARLADDLRRMPRDPDSPYVFRSPSGKRYTNVPGRFRVLVRKALGEGADVFRCHDLRHTYAIRALQQKTPIYDVARQLGHSSVKTTEIYAGWLSRPIK</sequence>
<dbReference type="Gene3D" id="1.10.443.10">
    <property type="entry name" value="Intergrase catalytic core"/>
    <property type="match status" value="1"/>
</dbReference>
<evidence type="ECO:0000313" key="9">
    <source>
        <dbReference type="Proteomes" id="UP000009044"/>
    </source>
</evidence>
<keyword evidence="3 5" id="KW-0238">DNA-binding</keyword>
<dbReference type="PANTHER" id="PTHR30349:SF64">
    <property type="entry name" value="PROPHAGE INTEGRASE INTD-RELATED"/>
    <property type="match status" value="1"/>
</dbReference>
<dbReference type="EMBL" id="AP012159">
    <property type="protein sequence ID" value="BAK84576.1"/>
    <property type="molecule type" value="Genomic_DNA"/>
</dbReference>
<comment type="similarity">
    <text evidence="1">Belongs to the 'phage' integrase family.</text>
</comment>
<evidence type="ECO:0000256" key="1">
    <source>
        <dbReference type="ARBA" id="ARBA00008857"/>
    </source>
</evidence>
<dbReference type="Proteomes" id="UP000009044">
    <property type="component" value="Chromosome"/>
</dbReference>
<dbReference type="RefSeq" id="WP_014106074.1">
    <property type="nucleotide sequence ID" value="NC_016027.1"/>
</dbReference>
<feature type="domain" description="Core-binding (CB)" evidence="7">
    <location>
        <begin position="62"/>
        <end position="143"/>
    </location>
</feature>
<dbReference type="Gene3D" id="1.10.150.130">
    <property type="match status" value="1"/>
</dbReference>
<keyword evidence="2" id="KW-0229">DNA integration</keyword>
<dbReference type="InterPro" id="IPR011010">
    <property type="entry name" value="DNA_brk_join_enz"/>
</dbReference>
<reference evidence="9" key="1">
    <citation type="journal article" date="2011" name="J. Bacteriol.">
        <title>Complete genome sequence of NBRC 3288, a unique cellulose-nonproducing strain of Gluconacetobacter xylinus isolated from vinegar.</title>
        <authorList>
            <person name="Ogino H."/>
            <person name="Azuma Y."/>
            <person name="Hosoyama A."/>
            <person name="Nakazawa H."/>
            <person name="Matsutani M."/>
            <person name="Hasegawa A."/>
            <person name="Otsuyama K."/>
            <person name="Matsushita K."/>
            <person name="Fujita N."/>
            <person name="Shirai M."/>
        </authorList>
    </citation>
    <scope>NUCLEOTIDE SEQUENCE [LARGE SCALE GENOMIC DNA]</scope>
    <source>
        <strain evidence="9">NBRC 3288 / BCRC 11682 / LMG 1693</strain>
    </source>
</reference>
<evidence type="ECO:0000256" key="4">
    <source>
        <dbReference type="ARBA" id="ARBA00023172"/>
    </source>
</evidence>
<dbReference type="PANTHER" id="PTHR30349">
    <property type="entry name" value="PHAGE INTEGRASE-RELATED"/>
    <property type="match status" value="1"/>
</dbReference>
<dbReference type="GO" id="GO:0006310">
    <property type="term" value="P:DNA recombination"/>
    <property type="evidence" value="ECO:0007669"/>
    <property type="project" value="UniProtKB-KW"/>
</dbReference>
<dbReference type="AlphaFoldDB" id="G2I0W8"/>
<dbReference type="PROSITE" id="PS51900">
    <property type="entry name" value="CB"/>
    <property type="match status" value="1"/>
</dbReference>
<dbReference type="SUPFAM" id="SSF56349">
    <property type="entry name" value="DNA breaking-rejoining enzymes"/>
    <property type="match status" value="1"/>
</dbReference>
<dbReference type="KEGG" id="gxy:GLX_21640"/>
<dbReference type="InterPro" id="IPR002104">
    <property type="entry name" value="Integrase_catalytic"/>
</dbReference>
<dbReference type="PROSITE" id="PS51898">
    <property type="entry name" value="TYR_RECOMBINASE"/>
    <property type="match status" value="1"/>
</dbReference>
<feature type="domain" description="Tyr recombinase" evidence="6">
    <location>
        <begin position="162"/>
        <end position="333"/>
    </location>
</feature>
<dbReference type="eggNOG" id="COG4974">
    <property type="taxonomic scope" value="Bacteria"/>
</dbReference>
<evidence type="ECO:0000313" key="8">
    <source>
        <dbReference type="EMBL" id="BAK84576.1"/>
    </source>
</evidence>
<evidence type="ECO:0000256" key="2">
    <source>
        <dbReference type="ARBA" id="ARBA00022908"/>
    </source>
</evidence>
<organism evidence="8 9">
    <name type="scientific">Komagataeibacter medellinensis (strain NBRC 3288 / BCRC 11682 / LMG 1693 / Kondo 51)</name>
    <name type="common">Gluconacetobacter medellinensis</name>
    <dbReference type="NCBI Taxonomy" id="634177"/>
    <lineage>
        <taxon>Bacteria</taxon>
        <taxon>Pseudomonadati</taxon>
        <taxon>Pseudomonadota</taxon>
        <taxon>Alphaproteobacteria</taxon>
        <taxon>Acetobacterales</taxon>
        <taxon>Acetobacteraceae</taxon>
        <taxon>Komagataeibacter</taxon>
    </lineage>
</organism>
<dbReference type="PATRIC" id="fig|634177.7.peg.2446"/>
<evidence type="ECO:0000256" key="5">
    <source>
        <dbReference type="PROSITE-ProRule" id="PRU01248"/>
    </source>
</evidence>
<accession>G2I0W8</accession>
<evidence type="ECO:0000259" key="7">
    <source>
        <dbReference type="PROSITE" id="PS51900"/>
    </source>
</evidence>
<dbReference type="GO" id="GO:0003677">
    <property type="term" value="F:DNA binding"/>
    <property type="evidence" value="ECO:0007669"/>
    <property type="project" value="UniProtKB-UniRule"/>
</dbReference>